<keyword evidence="4 9" id="KW-0645">Protease</keyword>
<feature type="compositionally biased region" description="Low complexity" evidence="10">
    <location>
        <begin position="8"/>
        <end position="26"/>
    </location>
</feature>
<dbReference type="OrthoDB" id="9880441at2759"/>
<dbReference type="HOGENOM" id="CLU_019532_3_1_1"/>
<evidence type="ECO:0000256" key="3">
    <source>
        <dbReference type="ARBA" id="ARBA00022438"/>
    </source>
</evidence>
<dbReference type="Gene3D" id="3.40.630.10">
    <property type="entry name" value="Zn peptidases"/>
    <property type="match status" value="1"/>
</dbReference>
<evidence type="ECO:0000256" key="8">
    <source>
        <dbReference type="ARBA" id="ARBA00023049"/>
    </source>
</evidence>
<dbReference type="InParanoid" id="G3APE1"/>
<evidence type="ECO:0000256" key="2">
    <source>
        <dbReference type="ARBA" id="ARBA00008290"/>
    </source>
</evidence>
<evidence type="ECO:0000256" key="10">
    <source>
        <dbReference type="SAM" id="MobiDB-lite"/>
    </source>
</evidence>
<dbReference type="SUPFAM" id="SSF101821">
    <property type="entry name" value="Aminopeptidase/glucanase lid domain"/>
    <property type="match status" value="1"/>
</dbReference>
<evidence type="ECO:0000256" key="1">
    <source>
        <dbReference type="ARBA" id="ARBA00001947"/>
    </source>
</evidence>
<dbReference type="SUPFAM" id="SSF53187">
    <property type="entry name" value="Zn-dependent exopeptidases"/>
    <property type="match status" value="1"/>
</dbReference>
<dbReference type="GO" id="GO:0008270">
    <property type="term" value="F:zinc ion binding"/>
    <property type="evidence" value="ECO:0007669"/>
    <property type="project" value="InterPro"/>
</dbReference>
<keyword evidence="8 9" id="KW-0482">Metalloprotease</keyword>
<keyword evidence="3 9" id="KW-0031">Aminopeptidase</keyword>
<dbReference type="KEGG" id="spaa:SPAPADRAFT_61203"/>
<protein>
    <submittedName>
        <fullName evidence="11">Uncharacterized protein</fullName>
    </submittedName>
</protein>
<dbReference type="RefSeq" id="XP_007375394.1">
    <property type="nucleotide sequence ID" value="XM_007375332.1"/>
</dbReference>
<dbReference type="PANTHER" id="PTHR28570">
    <property type="entry name" value="ASPARTYL AMINOPEPTIDASE"/>
    <property type="match status" value="1"/>
</dbReference>
<dbReference type="Pfam" id="PF02127">
    <property type="entry name" value="Peptidase_M18"/>
    <property type="match status" value="1"/>
</dbReference>
<name>G3APE1_SPAPN</name>
<dbReference type="InterPro" id="IPR001948">
    <property type="entry name" value="Peptidase_M18"/>
</dbReference>
<evidence type="ECO:0000313" key="12">
    <source>
        <dbReference type="Proteomes" id="UP000000709"/>
    </source>
</evidence>
<evidence type="ECO:0000313" key="11">
    <source>
        <dbReference type="EMBL" id="EGW32118.1"/>
    </source>
</evidence>
<evidence type="ECO:0000256" key="6">
    <source>
        <dbReference type="ARBA" id="ARBA00022801"/>
    </source>
</evidence>
<dbReference type="Gene3D" id="2.30.250.10">
    <property type="entry name" value="Aminopeptidase i, Domain 2"/>
    <property type="match status" value="1"/>
</dbReference>
<keyword evidence="7 9" id="KW-0862">Zinc</keyword>
<proteinExistence type="inferred from homology"/>
<organism evidence="12">
    <name type="scientific">Spathaspora passalidarum (strain NRRL Y-27907 / 11-Y1)</name>
    <dbReference type="NCBI Taxonomy" id="619300"/>
    <lineage>
        <taxon>Eukaryota</taxon>
        <taxon>Fungi</taxon>
        <taxon>Dikarya</taxon>
        <taxon>Ascomycota</taxon>
        <taxon>Saccharomycotina</taxon>
        <taxon>Pichiomycetes</taxon>
        <taxon>Debaryomycetaceae</taxon>
        <taxon>Spathaspora</taxon>
    </lineage>
</organism>
<keyword evidence="5 9" id="KW-0479">Metal-binding</keyword>
<gene>
    <name evidence="11" type="ORF">SPAPADRAFT_61203</name>
</gene>
<accession>G3APE1</accession>
<comment type="similarity">
    <text evidence="2 9">Belongs to the peptidase M18 family.</text>
</comment>
<reference evidence="11 12" key="1">
    <citation type="journal article" date="2011" name="Proc. Natl. Acad. Sci. U.S.A.">
        <title>Comparative genomics of xylose-fermenting fungi for enhanced biofuel production.</title>
        <authorList>
            <person name="Wohlbach D.J."/>
            <person name="Kuo A."/>
            <person name="Sato T.K."/>
            <person name="Potts K.M."/>
            <person name="Salamov A.A."/>
            <person name="LaButti K.M."/>
            <person name="Sun H."/>
            <person name="Clum A."/>
            <person name="Pangilinan J.L."/>
            <person name="Lindquist E.A."/>
            <person name="Lucas S."/>
            <person name="Lapidus A."/>
            <person name="Jin M."/>
            <person name="Gunawan C."/>
            <person name="Balan V."/>
            <person name="Dale B.E."/>
            <person name="Jeffries T.W."/>
            <person name="Zinkel R."/>
            <person name="Barry K.W."/>
            <person name="Grigoriev I.V."/>
            <person name="Gasch A.P."/>
        </authorList>
    </citation>
    <scope>NUCLEOTIDE SEQUENCE [LARGE SCALE GENOMIC DNA]</scope>
    <source>
        <strain evidence="12">NRRL Y-27907 / 11-Y1</strain>
    </source>
</reference>
<evidence type="ECO:0000256" key="9">
    <source>
        <dbReference type="RuleBase" id="RU004386"/>
    </source>
</evidence>
<dbReference type="Proteomes" id="UP000000709">
    <property type="component" value="Unassembled WGS sequence"/>
</dbReference>
<evidence type="ECO:0000256" key="7">
    <source>
        <dbReference type="ARBA" id="ARBA00022833"/>
    </source>
</evidence>
<dbReference type="STRING" id="619300.G3APE1"/>
<keyword evidence="6 9" id="KW-0378">Hydrolase</keyword>
<dbReference type="PANTHER" id="PTHR28570:SF4">
    <property type="entry name" value="VACUOLAR AMINOPEPTIDASE 1"/>
    <property type="match status" value="1"/>
</dbReference>
<keyword evidence="12" id="KW-1185">Reference proteome</keyword>
<evidence type="ECO:0000256" key="5">
    <source>
        <dbReference type="ARBA" id="ARBA00022723"/>
    </source>
</evidence>
<evidence type="ECO:0000256" key="4">
    <source>
        <dbReference type="ARBA" id="ARBA00022670"/>
    </source>
</evidence>
<dbReference type="GO" id="GO:0070006">
    <property type="term" value="F:metalloaminopeptidase activity"/>
    <property type="evidence" value="ECO:0007669"/>
    <property type="project" value="TreeGrafter"/>
</dbReference>
<comment type="cofactor">
    <cofactor evidence="1">
        <name>Zn(2+)</name>
        <dbReference type="ChEBI" id="CHEBI:29105"/>
    </cofactor>
</comment>
<dbReference type="EMBL" id="GL996502">
    <property type="protein sequence ID" value="EGW32118.1"/>
    <property type="molecule type" value="Genomic_DNA"/>
</dbReference>
<dbReference type="GeneID" id="18873774"/>
<dbReference type="PRINTS" id="PR00932">
    <property type="entry name" value="AMINO1PTASE"/>
</dbReference>
<sequence>MHSRKHSTTSISSIETPSESEFASSPLLPPPAPPAPHDRYQDYYDAYASHFMEFLNESPTTYHVITHFKSLLENNGFTFIPQTETVDDLPPGYYFTSRDDQCLVAFIVGGKWKPENGSCFVGCHVDALTVKLNPRGSLSGTTEGYETLGVAPYSGSLNKLWLNRDLGLAGSILVRQSDGKIVRKLISSFPHPIGTIPSLAPHFGEVDQYNKQTKMVPVMGYLSEEEEKEPASEEEKNSKFYGRHSLSLLRYICKLADVPISSVVDIDLQLDDVQPAQRGGLSNEFIFSPSLDDRLCSYSAIYGLIEFSQKFYQKLDISTYEGLAGVYLANNEEIGSATRTGAGGGLLIDTFKSIVSSRSHTVTESLAQLTTNTVIISSDVTHALNPNFQSVYLKNHAPFPNTGPCIKLDSNFHVLSDSPSYVFLQQIMTHLPGIKLQQFHIRNDSRSGGTIGPIMSNGCRGINGARIIVDVGLPILSMHSIRGMCGYKDVGMGCRFFKAVFEFWQDY</sequence>
<dbReference type="GO" id="GO:0006508">
    <property type="term" value="P:proteolysis"/>
    <property type="evidence" value="ECO:0007669"/>
    <property type="project" value="UniProtKB-KW"/>
</dbReference>
<feature type="region of interest" description="Disordered" evidence="10">
    <location>
        <begin position="1"/>
        <end position="35"/>
    </location>
</feature>
<dbReference type="AlphaFoldDB" id="G3APE1"/>
<dbReference type="GO" id="GO:0000324">
    <property type="term" value="C:fungal-type vacuole"/>
    <property type="evidence" value="ECO:0007669"/>
    <property type="project" value="TreeGrafter"/>
</dbReference>
<dbReference type="InterPro" id="IPR023358">
    <property type="entry name" value="Peptidase_M18_dom2"/>
</dbReference>
<dbReference type="OMA" id="ANHEEIG"/>
<dbReference type="eggNOG" id="KOG2596">
    <property type="taxonomic scope" value="Eukaryota"/>
</dbReference>